<dbReference type="GO" id="GO:0030655">
    <property type="term" value="P:beta-lactam antibiotic catabolic process"/>
    <property type="evidence" value="ECO:0007669"/>
    <property type="project" value="InterPro"/>
</dbReference>
<evidence type="ECO:0000256" key="1">
    <source>
        <dbReference type="ARBA" id="ARBA00001526"/>
    </source>
</evidence>
<accession>A0A211ZLP4</accession>
<dbReference type="Proteomes" id="UP000196655">
    <property type="component" value="Unassembled WGS sequence"/>
</dbReference>
<comment type="similarity">
    <text evidence="2 6">Belongs to the class-A beta-lactamase family.</text>
</comment>
<dbReference type="EMBL" id="NHON01000028">
    <property type="protein sequence ID" value="OWJ66094.1"/>
    <property type="molecule type" value="Genomic_DNA"/>
</dbReference>
<dbReference type="PANTHER" id="PTHR35333">
    <property type="entry name" value="BETA-LACTAMASE"/>
    <property type="match status" value="1"/>
</dbReference>
<evidence type="ECO:0000256" key="5">
    <source>
        <dbReference type="ARBA" id="ARBA00023251"/>
    </source>
</evidence>
<evidence type="ECO:0000313" key="10">
    <source>
        <dbReference type="Proteomes" id="UP000196655"/>
    </source>
</evidence>
<dbReference type="PRINTS" id="PR00118">
    <property type="entry name" value="BLACTAMASEA"/>
</dbReference>
<feature type="signal peptide" evidence="7">
    <location>
        <begin position="1"/>
        <end position="21"/>
    </location>
</feature>
<evidence type="ECO:0000313" key="9">
    <source>
        <dbReference type="EMBL" id="OWJ66094.1"/>
    </source>
</evidence>
<dbReference type="InterPro" id="IPR006311">
    <property type="entry name" value="TAT_signal"/>
</dbReference>
<dbReference type="NCBIfam" id="NF033103">
    <property type="entry name" value="bla_class_A"/>
    <property type="match status" value="1"/>
</dbReference>
<evidence type="ECO:0000259" key="8">
    <source>
        <dbReference type="Pfam" id="PF13354"/>
    </source>
</evidence>
<dbReference type="PROSITE" id="PS51318">
    <property type="entry name" value="TAT"/>
    <property type="match status" value="1"/>
</dbReference>
<dbReference type="SUPFAM" id="SSF56601">
    <property type="entry name" value="beta-lactamase/transpeptidase-like"/>
    <property type="match status" value="1"/>
</dbReference>
<dbReference type="PROSITE" id="PS00146">
    <property type="entry name" value="BETA_LACTAMASE_A"/>
    <property type="match status" value="1"/>
</dbReference>
<keyword evidence="10" id="KW-1185">Reference proteome</keyword>
<dbReference type="OrthoDB" id="9784149at2"/>
<sequence length="293" mass="30372">MTILVSRRLALAGSLLVPALAALPAAAQSGGDAAARLAELERAHGGRLGVAALNLATGARIGHRADERFLLCSTFKALAAAFVLARVDRKQERLDRRIVIARKDLVGKSVLEPRVGGAGVTVAELCDAAVTDSDNTAGNLLLASFGGPAGLTGFLRSLGDEVSRLDRTEPTLNAYAAPGDPRDTTTPAAVLETLRKLVFGDALSAASRHRLAAWLITNKTGDTRLRAGFPAGWLVGDKTGTGGNPEGSTNDIAVAWPTDRGPVLVAAYCELPSLSFAQRNPVVAEIGRIVAGV</sequence>
<proteinExistence type="inferred from homology"/>
<dbReference type="RefSeq" id="WP_088152025.1">
    <property type="nucleotide sequence ID" value="NZ_NHON01000028.1"/>
</dbReference>
<evidence type="ECO:0000256" key="2">
    <source>
        <dbReference type="ARBA" id="ARBA00009009"/>
    </source>
</evidence>
<dbReference type="InterPro" id="IPR023650">
    <property type="entry name" value="Beta-lactam_class-A_AS"/>
</dbReference>
<evidence type="ECO:0000256" key="4">
    <source>
        <dbReference type="ARBA" id="ARBA00022801"/>
    </source>
</evidence>
<dbReference type="InterPro" id="IPR000871">
    <property type="entry name" value="Beta-lactam_class-A"/>
</dbReference>
<dbReference type="STRING" id="1122125.GCA_000423185_03806"/>
<dbReference type="PANTHER" id="PTHR35333:SF3">
    <property type="entry name" value="BETA-LACTAMASE-TYPE TRANSPEPTIDASE FOLD CONTAINING PROTEIN"/>
    <property type="match status" value="1"/>
</dbReference>
<dbReference type="InterPro" id="IPR045155">
    <property type="entry name" value="Beta-lactam_cat"/>
</dbReference>
<feature type="domain" description="Beta-lactamase class A catalytic" evidence="8">
    <location>
        <begin position="49"/>
        <end position="268"/>
    </location>
</feature>
<name>A0A211ZLP4_9PROT</name>
<keyword evidence="7" id="KW-0732">Signal</keyword>
<evidence type="ECO:0000256" key="7">
    <source>
        <dbReference type="SAM" id="SignalP"/>
    </source>
</evidence>
<evidence type="ECO:0000256" key="6">
    <source>
        <dbReference type="RuleBase" id="RU361140"/>
    </source>
</evidence>
<evidence type="ECO:0000256" key="3">
    <source>
        <dbReference type="ARBA" id="ARBA00012865"/>
    </source>
</evidence>
<dbReference type="InterPro" id="IPR012338">
    <property type="entry name" value="Beta-lactam/transpept-like"/>
</dbReference>
<dbReference type="EC" id="3.5.2.6" evidence="3 6"/>
<dbReference type="GO" id="GO:0008800">
    <property type="term" value="F:beta-lactamase activity"/>
    <property type="evidence" value="ECO:0007669"/>
    <property type="project" value="UniProtKB-UniRule"/>
</dbReference>
<comment type="caution">
    <text evidence="9">The sequence shown here is derived from an EMBL/GenBank/DDBJ whole genome shotgun (WGS) entry which is preliminary data.</text>
</comment>
<keyword evidence="5 6" id="KW-0046">Antibiotic resistance</keyword>
<gene>
    <name evidence="9" type="ORF">BWR60_16005</name>
</gene>
<protein>
    <recommendedName>
        <fullName evidence="3 6">Beta-lactamase</fullName>
        <ecNumber evidence="3 6">3.5.2.6</ecNumber>
    </recommendedName>
</protein>
<comment type="catalytic activity">
    <reaction evidence="1 6">
        <text>a beta-lactam + H2O = a substituted beta-amino acid</text>
        <dbReference type="Rhea" id="RHEA:20401"/>
        <dbReference type="ChEBI" id="CHEBI:15377"/>
        <dbReference type="ChEBI" id="CHEBI:35627"/>
        <dbReference type="ChEBI" id="CHEBI:140347"/>
        <dbReference type="EC" id="3.5.2.6"/>
    </reaction>
</comment>
<keyword evidence="4 6" id="KW-0378">Hydrolase</keyword>
<organism evidence="9 10">
    <name type="scientific">Inquilinus limosus</name>
    <dbReference type="NCBI Taxonomy" id="171674"/>
    <lineage>
        <taxon>Bacteria</taxon>
        <taxon>Pseudomonadati</taxon>
        <taxon>Pseudomonadota</taxon>
        <taxon>Alphaproteobacteria</taxon>
        <taxon>Rhodospirillales</taxon>
        <taxon>Rhodospirillaceae</taxon>
        <taxon>Inquilinus</taxon>
    </lineage>
</organism>
<dbReference type="Gene3D" id="3.40.710.10">
    <property type="entry name" value="DD-peptidase/beta-lactamase superfamily"/>
    <property type="match status" value="1"/>
</dbReference>
<feature type="chain" id="PRO_5012148753" description="Beta-lactamase" evidence="7">
    <location>
        <begin position="22"/>
        <end position="293"/>
    </location>
</feature>
<dbReference type="Pfam" id="PF13354">
    <property type="entry name" value="Beta-lactamase2"/>
    <property type="match status" value="1"/>
</dbReference>
<dbReference type="AlphaFoldDB" id="A0A211ZLP4"/>
<reference evidence="10" key="1">
    <citation type="submission" date="2017-05" db="EMBL/GenBank/DDBJ databases">
        <authorList>
            <person name="Macchi M."/>
            <person name="Festa S."/>
            <person name="Coppotelli B.M."/>
            <person name="Morelli I.S."/>
        </authorList>
    </citation>
    <scope>NUCLEOTIDE SEQUENCE [LARGE SCALE GENOMIC DNA]</scope>
    <source>
        <strain evidence="10">I</strain>
    </source>
</reference>
<dbReference type="GO" id="GO:0046677">
    <property type="term" value="P:response to antibiotic"/>
    <property type="evidence" value="ECO:0007669"/>
    <property type="project" value="UniProtKB-UniRule"/>
</dbReference>